<gene>
    <name evidence="3" type="ORF">GB399_04245</name>
</gene>
<dbReference type="Gene3D" id="3.40.50.300">
    <property type="entry name" value="P-loop containing nucleotide triphosphate hydrolases"/>
    <property type="match status" value="1"/>
</dbReference>
<evidence type="ECO:0000259" key="1">
    <source>
        <dbReference type="Pfam" id="PF13175"/>
    </source>
</evidence>
<evidence type="ECO:0000259" key="2">
    <source>
        <dbReference type="Pfam" id="PF13304"/>
    </source>
</evidence>
<sequence length="393" mass="44776">MKIQKIDIKDVGGIKRAIINFDASMNIICGPNGIGKTTILDSVAHSFINTNSYVLKRHAQSTDGQINTVLNDCDNIRESHISLEQFNPKDYSYISGLRELGRKVIYLNISRMFKYVSLSNISKDEERQDHSIYTLLTDGISVADMKNWFAKRCLFFNTPEALSENNKVNLELAKKCFSLLNAEYKFSRVDAKKFDVFVSTPNGEIWYEYLSSGFKSCLSILFGIIKEIELRMPDEECLAQHFDGIVLIDELEMHLHPEWQSKIVSVLRDTFPATQFIVTTHSPHIIQNAEPNQIIALGTDSNGYTYVRELPSNEFGYTGWTLDEVLKDVMGMEDTRSQKLQSMLAAFDQAIDEENKIEAERIYKELDRALHPANVLRKMLSIDLSSVIEEGSK</sequence>
<dbReference type="InterPro" id="IPR003959">
    <property type="entry name" value="ATPase_AAA_core"/>
</dbReference>
<protein>
    <submittedName>
        <fullName evidence="3">AAA family ATPase</fullName>
    </submittedName>
</protein>
<dbReference type="PANTHER" id="PTHR43581:SF2">
    <property type="entry name" value="EXCINUCLEASE ATPASE SUBUNIT"/>
    <property type="match status" value="1"/>
</dbReference>
<feature type="domain" description="Endonuclease GajA/Old nuclease/RecF-like AAA" evidence="1">
    <location>
        <begin position="1"/>
        <end position="75"/>
    </location>
</feature>
<dbReference type="InterPro" id="IPR027417">
    <property type="entry name" value="P-loop_NTPase"/>
</dbReference>
<dbReference type="SUPFAM" id="SSF52540">
    <property type="entry name" value="P-loop containing nucleoside triphosphate hydrolases"/>
    <property type="match status" value="1"/>
</dbReference>
<dbReference type="InterPro" id="IPR051396">
    <property type="entry name" value="Bact_Antivir_Def_Nuclease"/>
</dbReference>
<feature type="domain" description="ATPase AAA-type core" evidence="2">
    <location>
        <begin position="210"/>
        <end position="286"/>
    </location>
</feature>
<dbReference type="PANTHER" id="PTHR43581">
    <property type="entry name" value="ATP/GTP PHOSPHATASE"/>
    <property type="match status" value="1"/>
</dbReference>
<dbReference type="EMBL" id="DAAHGJ010000001">
    <property type="protein sequence ID" value="HAB5997652.1"/>
    <property type="molecule type" value="Genomic_DNA"/>
</dbReference>
<proteinExistence type="predicted"/>
<name>A0A3X9VYF8_SALET</name>
<reference evidence="3" key="1">
    <citation type="journal article" date="2018" name="Genome Biol.">
        <title>SKESA: strategic k-mer extension for scrupulous assemblies.</title>
        <authorList>
            <person name="Souvorov A."/>
            <person name="Agarwala R."/>
            <person name="Lipman D.J."/>
        </authorList>
    </citation>
    <scope>NUCLEOTIDE SEQUENCE</scope>
    <source>
        <strain evidence="3">Salmonella enterica</strain>
    </source>
</reference>
<reference evidence="3" key="2">
    <citation type="submission" date="2019-10" db="EMBL/GenBank/DDBJ databases">
        <authorList>
            <consortium name="NCBI Pathogen Detection Project"/>
        </authorList>
    </citation>
    <scope>NUCLEOTIDE SEQUENCE</scope>
    <source>
        <strain evidence="3">Salmonella enterica</strain>
    </source>
</reference>
<dbReference type="Pfam" id="PF13304">
    <property type="entry name" value="AAA_21"/>
    <property type="match status" value="1"/>
</dbReference>
<dbReference type="InterPro" id="IPR041685">
    <property type="entry name" value="AAA_GajA/Old/RecF-like"/>
</dbReference>
<comment type="caution">
    <text evidence="3">The sequence shown here is derived from an EMBL/GenBank/DDBJ whole genome shotgun (WGS) entry which is preliminary data.</text>
</comment>
<accession>A0A3X9VYF8</accession>
<organism evidence="3">
    <name type="scientific">Salmonella enterica I</name>
    <dbReference type="NCBI Taxonomy" id="59201"/>
    <lineage>
        <taxon>Bacteria</taxon>
        <taxon>Pseudomonadati</taxon>
        <taxon>Pseudomonadota</taxon>
        <taxon>Gammaproteobacteria</taxon>
        <taxon>Enterobacterales</taxon>
        <taxon>Enterobacteriaceae</taxon>
        <taxon>Salmonella</taxon>
    </lineage>
</organism>
<evidence type="ECO:0000313" key="3">
    <source>
        <dbReference type="EMBL" id="HAB5997652.1"/>
    </source>
</evidence>
<dbReference type="AlphaFoldDB" id="A0A3X9VYF8"/>
<dbReference type="Pfam" id="PF13175">
    <property type="entry name" value="AAA_15"/>
    <property type="match status" value="1"/>
</dbReference>